<proteinExistence type="predicted"/>
<reference evidence="2 3" key="1">
    <citation type="submission" date="2018-04" db="EMBL/GenBank/DDBJ databases">
        <title>The genome of golden apple snail Pomacea canaliculata provides insight into stress tolerance and invasive adaptation.</title>
        <authorList>
            <person name="Liu C."/>
            <person name="Liu B."/>
            <person name="Ren Y."/>
            <person name="Zhang Y."/>
            <person name="Wang H."/>
            <person name="Li S."/>
            <person name="Jiang F."/>
            <person name="Yin L."/>
            <person name="Zhang G."/>
            <person name="Qian W."/>
            <person name="Fan W."/>
        </authorList>
    </citation>
    <scope>NUCLEOTIDE SEQUENCE [LARGE SCALE GENOMIC DNA]</scope>
    <source>
        <strain evidence="2">SZHN2017</strain>
        <tissue evidence="2">Muscle</tissue>
    </source>
</reference>
<keyword evidence="3" id="KW-1185">Reference proteome</keyword>
<protein>
    <submittedName>
        <fullName evidence="2">Uncharacterized protein</fullName>
    </submittedName>
</protein>
<organism evidence="2 3">
    <name type="scientific">Pomacea canaliculata</name>
    <name type="common">Golden apple snail</name>
    <dbReference type="NCBI Taxonomy" id="400727"/>
    <lineage>
        <taxon>Eukaryota</taxon>
        <taxon>Metazoa</taxon>
        <taxon>Spiralia</taxon>
        <taxon>Lophotrochozoa</taxon>
        <taxon>Mollusca</taxon>
        <taxon>Gastropoda</taxon>
        <taxon>Caenogastropoda</taxon>
        <taxon>Architaenioglossa</taxon>
        <taxon>Ampullarioidea</taxon>
        <taxon>Ampullariidae</taxon>
        <taxon>Pomacea</taxon>
    </lineage>
</organism>
<dbReference type="Proteomes" id="UP000245119">
    <property type="component" value="Linkage Group LG4"/>
</dbReference>
<feature type="region of interest" description="Disordered" evidence="1">
    <location>
        <begin position="1"/>
        <end position="45"/>
    </location>
</feature>
<dbReference type="EMBL" id="PZQS01000004">
    <property type="protein sequence ID" value="PVD31951.1"/>
    <property type="molecule type" value="Genomic_DNA"/>
</dbReference>
<evidence type="ECO:0000313" key="2">
    <source>
        <dbReference type="EMBL" id="PVD31951.1"/>
    </source>
</evidence>
<evidence type="ECO:0000256" key="1">
    <source>
        <dbReference type="SAM" id="MobiDB-lite"/>
    </source>
</evidence>
<accession>A0A2T7PEW5</accession>
<gene>
    <name evidence="2" type="ORF">C0Q70_07377</name>
</gene>
<dbReference type="AlphaFoldDB" id="A0A2T7PEW5"/>
<sequence length="228" mass="26305">MMMEEIEDRKEEARHAHKRSQLMKKINEEERTQQPPEHGAHFKAGQGWNGSLGRLRFFWRAKDVNCRLISARINVLTVKIERWEEEEEEEEVANLLSSYLLPFPERNLRKEKRKGIAGAPPGPVVMEVGRGSEKKKKGRSLYRRILLRERGTDARGGSERLQVNELYEKKKERLKEISATRGGNTGVVRDVLMVSKVDERSVNDVMLQYSECSASHPASQPDTLYFSL</sequence>
<comment type="caution">
    <text evidence="2">The sequence shown here is derived from an EMBL/GenBank/DDBJ whole genome shotgun (WGS) entry which is preliminary data.</text>
</comment>
<evidence type="ECO:0000313" key="3">
    <source>
        <dbReference type="Proteomes" id="UP000245119"/>
    </source>
</evidence>
<name>A0A2T7PEW5_POMCA</name>